<dbReference type="EMBL" id="FZOS01000001">
    <property type="protein sequence ID" value="SNS10982.1"/>
    <property type="molecule type" value="Genomic_DNA"/>
</dbReference>
<dbReference type="GO" id="GO:0005975">
    <property type="term" value="P:carbohydrate metabolic process"/>
    <property type="evidence" value="ECO:0007669"/>
    <property type="project" value="InterPro"/>
</dbReference>
<dbReference type="InterPro" id="IPR011013">
    <property type="entry name" value="Gal_mutarotase_sf_dom"/>
</dbReference>
<dbReference type="PANTHER" id="PTHR11122:SF13">
    <property type="entry name" value="GLUCOSE-6-PHOSPHATE 1-EPIMERASE"/>
    <property type="match status" value="1"/>
</dbReference>
<dbReference type="CDD" id="cd09024">
    <property type="entry name" value="Aldose_epim_lacX"/>
    <property type="match status" value="1"/>
</dbReference>
<dbReference type="Gene3D" id="2.70.98.10">
    <property type="match status" value="1"/>
</dbReference>
<dbReference type="SUPFAM" id="SSF74650">
    <property type="entry name" value="Galactose mutarotase-like"/>
    <property type="match status" value="1"/>
</dbReference>
<dbReference type="AlphaFoldDB" id="A0A239BTK3"/>
<reference evidence="2" key="1">
    <citation type="submission" date="2017-06" db="EMBL/GenBank/DDBJ databases">
        <authorList>
            <person name="Varghese N."/>
            <person name="Submissions S."/>
        </authorList>
    </citation>
    <scope>NUCLEOTIDE SEQUENCE [LARGE SCALE GENOMIC DNA]</scope>
    <source>
        <strain evidence="2">LNB2</strain>
    </source>
</reference>
<protein>
    <submittedName>
        <fullName evidence="1">Galactose mutarotase</fullName>
    </submittedName>
</protein>
<evidence type="ECO:0000313" key="1">
    <source>
        <dbReference type="EMBL" id="SNS10982.1"/>
    </source>
</evidence>
<dbReference type="PANTHER" id="PTHR11122">
    <property type="entry name" value="APOSPORY-ASSOCIATED PROTEIN C-RELATED"/>
    <property type="match status" value="1"/>
</dbReference>
<dbReference type="InterPro" id="IPR037481">
    <property type="entry name" value="LacX"/>
</dbReference>
<organism evidence="1 2">
    <name type="scientific">Edaphosphingomonas laterariae</name>
    <dbReference type="NCBI Taxonomy" id="861865"/>
    <lineage>
        <taxon>Bacteria</taxon>
        <taxon>Pseudomonadati</taxon>
        <taxon>Pseudomonadota</taxon>
        <taxon>Alphaproteobacteria</taxon>
        <taxon>Sphingomonadales</taxon>
        <taxon>Rhizorhabdaceae</taxon>
        <taxon>Edaphosphingomonas</taxon>
    </lineage>
</organism>
<proteinExistence type="predicted"/>
<name>A0A239BTK3_9SPHN</name>
<dbReference type="GO" id="GO:0016853">
    <property type="term" value="F:isomerase activity"/>
    <property type="evidence" value="ECO:0007669"/>
    <property type="project" value="InterPro"/>
</dbReference>
<gene>
    <name evidence="1" type="ORF">SAMN06295912_101389</name>
</gene>
<dbReference type="RefSeq" id="WP_089217887.1">
    <property type="nucleotide sequence ID" value="NZ_FZOS01000001.1"/>
</dbReference>
<dbReference type="Pfam" id="PF01263">
    <property type="entry name" value="Aldose_epim"/>
    <property type="match status" value="1"/>
</dbReference>
<sequence>MPDNPVTIAGDGLTATISPDGAELQSLVDPDGRELMWDGDPAYWSGRAPILFPIVGTLNGDAARIDGHVHHMPRHGFARRRRFAVVERQRASACFRLEDDAETRAAYPFAFQLDLAFAIADATLSMTAIVRNPGDRPLPASFGFHPALRWPIPGAGARADHVVRFAAEEATPVRRVDADGLVSPIPHPSPVDGHTLALRDALFDDDALIFDRITSRSLVYGVPGGRMIEIGFPDMPALGLWTKPGAGFLCIEPWQGHADPAGFDGAFHDKPGMIAIAPGGEHRFTMTIRP</sequence>
<dbReference type="GO" id="GO:0030246">
    <property type="term" value="F:carbohydrate binding"/>
    <property type="evidence" value="ECO:0007669"/>
    <property type="project" value="InterPro"/>
</dbReference>
<dbReference type="InterPro" id="IPR008183">
    <property type="entry name" value="Aldose_1/G6P_1-epimerase"/>
</dbReference>
<dbReference type="OrthoDB" id="9795355at2"/>
<evidence type="ECO:0000313" key="2">
    <source>
        <dbReference type="Proteomes" id="UP000198281"/>
    </source>
</evidence>
<accession>A0A239BTK3</accession>
<dbReference type="Proteomes" id="UP000198281">
    <property type="component" value="Unassembled WGS sequence"/>
</dbReference>
<keyword evidence="2" id="KW-1185">Reference proteome</keyword>
<dbReference type="InterPro" id="IPR014718">
    <property type="entry name" value="GH-type_carb-bd"/>
</dbReference>